<comment type="caution">
    <text evidence="3">The sequence shown here is derived from an EMBL/GenBank/DDBJ whole genome shotgun (WGS) entry which is preliminary data.</text>
</comment>
<proteinExistence type="predicted"/>
<organism evidence="3 4">
    <name type="scientific">Hyaloperonospora brassicae</name>
    <name type="common">Brassica downy mildew</name>
    <name type="synonym">Peronospora brassicae</name>
    <dbReference type="NCBI Taxonomy" id="162125"/>
    <lineage>
        <taxon>Eukaryota</taxon>
        <taxon>Sar</taxon>
        <taxon>Stramenopiles</taxon>
        <taxon>Oomycota</taxon>
        <taxon>Peronosporomycetes</taxon>
        <taxon>Peronosporales</taxon>
        <taxon>Peronosporaceae</taxon>
        <taxon>Hyaloperonospora</taxon>
    </lineage>
</organism>
<name>A0AAV0T6R5_HYABA</name>
<dbReference type="PROSITE" id="PS50127">
    <property type="entry name" value="UBC_2"/>
    <property type="match status" value="1"/>
</dbReference>
<gene>
    <name evidence="3" type="ORF">HBR001_LOCUS1213</name>
</gene>
<feature type="region of interest" description="Disordered" evidence="1">
    <location>
        <begin position="219"/>
        <end position="238"/>
    </location>
</feature>
<evidence type="ECO:0000259" key="2">
    <source>
        <dbReference type="PROSITE" id="PS50127"/>
    </source>
</evidence>
<dbReference type="Proteomes" id="UP001162031">
    <property type="component" value="Unassembled WGS sequence"/>
</dbReference>
<dbReference type="Pfam" id="PF00179">
    <property type="entry name" value="UQ_con"/>
    <property type="match status" value="1"/>
</dbReference>
<dbReference type="Gene3D" id="3.10.110.10">
    <property type="entry name" value="Ubiquitin Conjugating Enzyme"/>
    <property type="match status" value="1"/>
</dbReference>
<dbReference type="InterPro" id="IPR016135">
    <property type="entry name" value="UBQ-conjugating_enzyme/RWD"/>
</dbReference>
<dbReference type="PANTHER" id="PTHR24067">
    <property type="entry name" value="UBIQUITIN-CONJUGATING ENZYME E2"/>
    <property type="match status" value="1"/>
</dbReference>
<feature type="domain" description="UBC core" evidence="2">
    <location>
        <begin position="1"/>
        <end position="153"/>
    </location>
</feature>
<dbReference type="InterPro" id="IPR000608">
    <property type="entry name" value="UBC"/>
</dbReference>
<evidence type="ECO:0000313" key="4">
    <source>
        <dbReference type="Proteomes" id="UP001162031"/>
    </source>
</evidence>
<evidence type="ECO:0000256" key="1">
    <source>
        <dbReference type="SAM" id="MobiDB-lite"/>
    </source>
</evidence>
<dbReference type="CDD" id="cd23814">
    <property type="entry name" value="UEV_AKTIP"/>
    <property type="match status" value="1"/>
</dbReference>
<accession>A0AAV0T6R5</accession>
<evidence type="ECO:0000313" key="3">
    <source>
        <dbReference type="EMBL" id="CAI5714288.1"/>
    </source>
</evidence>
<reference evidence="3" key="1">
    <citation type="submission" date="2022-12" db="EMBL/GenBank/DDBJ databases">
        <authorList>
            <person name="Webb A."/>
        </authorList>
    </citation>
    <scope>NUCLEOTIDE SEQUENCE</scope>
    <source>
        <strain evidence="3">Hp1</strain>
    </source>
</reference>
<dbReference type="AlphaFoldDB" id="A0AAV0T6R5"/>
<sequence length="238" mass="27400">MRDYGLMIEYKHLRHHVPSSIYVLPSFDQSRVWYGVVFIHAGLYRNGIFKFTIHLPENYNGPGTYPRIVFNTTIFHPYVYEETRELDLSPKFPEWDPELHYMVAVLTYLKGIFYMKDFPETDAVANSEALDMFRHDPENYLNKVEECVDESLTSVYNNEMGSTIRFTKHNPAHDKLRQELFAQLDTAPDAAPQTFEEKFSTEPSTRSLSIVTAAAAEGASGQRATGFADEPMPDTFFD</sequence>
<dbReference type="SUPFAM" id="SSF54495">
    <property type="entry name" value="UBC-like"/>
    <property type="match status" value="1"/>
</dbReference>
<dbReference type="EMBL" id="CANTFL010000122">
    <property type="protein sequence ID" value="CAI5714288.1"/>
    <property type="molecule type" value="Genomic_DNA"/>
</dbReference>
<keyword evidence="4" id="KW-1185">Reference proteome</keyword>
<protein>
    <recommendedName>
        <fullName evidence="2">UBC core domain-containing protein</fullName>
    </recommendedName>
</protein>
<dbReference type="InterPro" id="IPR050113">
    <property type="entry name" value="Ub_conjugating_enzyme"/>
</dbReference>
<dbReference type="SMART" id="SM00212">
    <property type="entry name" value="UBCc"/>
    <property type="match status" value="1"/>
</dbReference>